<keyword evidence="2" id="KW-0472">Membrane</keyword>
<feature type="binding site" evidence="4">
    <location>
        <position position="238"/>
    </location>
    <ligand>
        <name>Mg(2+)</name>
        <dbReference type="ChEBI" id="CHEBI:18420"/>
    </ligand>
</feature>
<reference evidence="7" key="1">
    <citation type="submission" date="2023-03" db="EMBL/GenBank/DDBJ databases">
        <title>Chromosome-scale reference genome and RAD-based genetic map of yellow starthistle (Centaurea solstitialis) reveal putative structural variation and QTLs associated with invader traits.</title>
        <authorList>
            <person name="Reatini B."/>
            <person name="Cang F.A."/>
            <person name="Jiang Q."/>
            <person name="Mckibben M.T.W."/>
            <person name="Barker M.S."/>
            <person name="Rieseberg L.H."/>
            <person name="Dlugosch K.M."/>
        </authorList>
    </citation>
    <scope>NUCLEOTIDE SEQUENCE</scope>
    <source>
        <strain evidence="7">CAN-66</strain>
        <tissue evidence="7">Leaf</tissue>
    </source>
</reference>
<keyword evidence="4" id="KW-0479">Metal-binding</keyword>
<proteinExistence type="predicted"/>
<dbReference type="InterPro" id="IPR050823">
    <property type="entry name" value="Plant_Ser_Thr_Prot_Kinase"/>
</dbReference>
<dbReference type="GO" id="GO:0046872">
    <property type="term" value="F:metal ion binding"/>
    <property type="evidence" value="ECO:0007669"/>
    <property type="project" value="UniProtKB-KW"/>
</dbReference>
<name>A0AA38TEE5_9ASTR</name>
<evidence type="ECO:0000313" key="8">
    <source>
        <dbReference type="Proteomes" id="UP001172457"/>
    </source>
</evidence>
<evidence type="ECO:0000256" key="3">
    <source>
        <dbReference type="PIRSR" id="PIRSR000615-1"/>
    </source>
</evidence>
<dbReference type="EMBL" id="JARYMX010000003">
    <property type="protein sequence ID" value="KAJ9559440.1"/>
    <property type="molecule type" value="Genomic_DNA"/>
</dbReference>
<dbReference type="Gene3D" id="1.10.510.10">
    <property type="entry name" value="Transferase(Phosphotransferase) domain 1"/>
    <property type="match status" value="1"/>
</dbReference>
<sequence>MVFHCRCLSFSLQEEEEEEEIEYETTTQVQSTKTKTKTQTFYTASSNFNPSVTVSQVNPSLFSNNLKEFTLSELKTATENFSPSSIIGAGGFGFVYIGVINNPQDSTKMVDVAVKRLNETGSQVSVVFYVLQGDKEWVTEVNVLGVVEHPNLVKLVGYCAQDGEWLLVYEYMPNGTVKDHLSTRSEAPLSWTRRLKVARDVACGLTYLHEQMDFQIIFRDLKSSNVLLDDQWDAKLSDFGLARRGPEDGDSHIITEAQGTRGYMAPESILTGYLTSKSDVWSYGVFLSELITGRHPLDWVPPQNNDDVLYRVQSFVDSESLELIIDPRLEGNYLLKSVQKLCSIAIKCLYKNPKFRPKMSTVLEMVNQLIVGVQSEATPLDSLASVVPTEANMVEKTSENMKNVEPKMVEKTSENMKSVGETGSTEIQRKGSGCFSCSIC</sequence>
<keyword evidence="4" id="KW-0460">Magnesium</keyword>
<dbReference type="AlphaFoldDB" id="A0AA38TEE5"/>
<dbReference type="Proteomes" id="UP001172457">
    <property type="component" value="Chromosome 3"/>
</dbReference>
<keyword evidence="5" id="KW-0547">Nucleotide-binding</keyword>
<keyword evidence="5" id="KW-0067">ATP-binding</keyword>
<dbReference type="SUPFAM" id="SSF56112">
    <property type="entry name" value="Protein kinase-like (PK-like)"/>
    <property type="match status" value="1"/>
</dbReference>
<dbReference type="GO" id="GO:0005524">
    <property type="term" value="F:ATP binding"/>
    <property type="evidence" value="ECO:0007669"/>
    <property type="project" value="UniProtKB-UniRule"/>
</dbReference>
<evidence type="ECO:0000256" key="4">
    <source>
        <dbReference type="PIRSR" id="PIRSR000615-3"/>
    </source>
</evidence>
<comment type="subcellular location">
    <subcellularLocation>
        <location evidence="1">Cell membrane</location>
    </subcellularLocation>
</comment>
<dbReference type="Gene3D" id="3.30.200.20">
    <property type="entry name" value="Phosphorylase Kinase, domain 1"/>
    <property type="match status" value="1"/>
</dbReference>
<keyword evidence="8" id="KW-1185">Reference proteome</keyword>
<feature type="domain" description="Protein kinase" evidence="6">
    <location>
        <begin position="81"/>
        <end position="370"/>
    </location>
</feature>
<dbReference type="SMART" id="SM00220">
    <property type="entry name" value="S_TKc"/>
    <property type="match status" value="1"/>
</dbReference>
<protein>
    <recommendedName>
        <fullName evidence="6">Protein kinase domain-containing protein</fullName>
    </recommendedName>
</protein>
<evidence type="ECO:0000256" key="1">
    <source>
        <dbReference type="ARBA" id="ARBA00004236"/>
    </source>
</evidence>
<accession>A0AA38TEE5</accession>
<evidence type="ECO:0000256" key="2">
    <source>
        <dbReference type="ARBA" id="ARBA00022475"/>
    </source>
</evidence>
<organism evidence="7 8">
    <name type="scientific">Centaurea solstitialis</name>
    <name type="common">yellow star-thistle</name>
    <dbReference type="NCBI Taxonomy" id="347529"/>
    <lineage>
        <taxon>Eukaryota</taxon>
        <taxon>Viridiplantae</taxon>
        <taxon>Streptophyta</taxon>
        <taxon>Embryophyta</taxon>
        <taxon>Tracheophyta</taxon>
        <taxon>Spermatophyta</taxon>
        <taxon>Magnoliopsida</taxon>
        <taxon>eudicotyledons</taxon>
        <taxon>Gunneridae</taxon>
        <taxon>Pentapetalae</taxon>
        <taxon>asterids</taxon>
        <taxon>campanulids</taxon>
        <taxon>Asterales</taxon>
        <taxon>Asteraceae</taxon>
        <taxon>Carduoideae</taxon>
        <taxon>Cardueae</taxon>
        <taxon>Centaureinae</taxon>
        <taxon>Centaurea</taxon>
    </lineage>
</organism>
<keyword evidence="2" id="KW-1003">Cell membrane</keyword>
<dbReference type="Pfam" id="PF07714">
    <property type="entry name" value="PK_Tyr_Ser-Thr"/>
    <property type="match status" value="1"/>
</dbReference>
<dbReference type="PANTHER" id="PTHR45621">
    <property type="entry name" value="OS01G0588500 PROTEIN-RELATED"/>
    <property type="match status" value="1"/>
</dbReference>
<dbReference type="GO" id="GO:0004672">
    <property type="term" value="F:protein kinase activity"/>
    <property type="evidence" value="ECO:0007669"/>
    <property type="project" value="InterPro"/>
</dbReference>
<dbReference type="PROSITE" id="PS50011">
    <property type="entry name" value="PROTEIN_KINASE_DOM"/>
    <property type="match status" value="1"/>
</dbReference>
<evidence type="ECO:0000313" key="7">
    <source>
        <dbReference type="EMBL" id="KAJ9559440.1"/>
    </source>
</evidence>
<dbReference type="InterPro" id="IPR011009">
    <property type="entry name" value="Kinase-like_dom_sf"/>
</dbReference>
<feature type="active site" description="Proton acceptor" evidence="3">
    <location>
        <position position="220"/>
    </location>
</feature>
<dbReference type="InterPro" id="IPR001245">
    <property type="entry name" value="Ser-Thr/Tyr_kinase_cat_dom"/>
</dbReference>
<evidence type="ECO:0000259" key="6">
    <source>
        <dbReference type="PROSITE" id="PS50011"/>
    </source>
</evidence>
<dbReference type="FunFam" id="1.10.510.10:FF:000095">
    <property type="entry name" value="protein STRUBBELIG-RECEPTOR FAMILY 8"/>
    <property type="match status" value="1"/>
</dbReference>
<evidence type="ECO:0000256" key="5">
    <source>
        <dbReference type="PROSITE-ProRule" id="PRU10141"/>
    </source>
</evidence>
<dbReference type="GO" id="GO:0005886">
    <property type="term" value="C:plasma membrane"/>
    <property type="evidence" value="ECO:0007669"/>
    <property type="project" value="UniProtKB-SubCell"/>
</dbReference>
<dbReference type="CDD" id="cd14066">
    <property type="entry name" value="STKc_IRAK"/>
    <property type="match status" value="1"/>
</dbReference>
<dbReference type="InterPro" id="IPR017441">
    <property type="entry name" value="Protein_kinase_ATP_BS"/>
</dbReference>
<feature type="binding site" evidence="4">
    <location>
        <position position="225"/>
    </location>
    <ligand>
        <name>Mg(2+)</name>
        <dbReference type="ChEBI" id="CHEBI:18420"/>
    </ligand>
</feature>
<comment type="caution">
    <text evidence="7">The sequence shown here is derived from an EMBL/GenBank/DDBJ whole genome shotgun (WGS) entry which is preliminary data.</text>
</comment>
<dbReference type="PROSITE" id="PS00107">
    <property type="entry name" value="PROTEIN_KINASE_ATP"/>
    <property type="match status" value="1"/>
</dbReference>
<feature type="binding site" evidence="5">
    <location>
        <position position="115"/>
    </location>
    <ligand>
        <name>ATP</name>
        <dbReference type="ChEBI" id="CHEBI:30616"/>
    </ligand>
</feature>
<dbReference type="InterPro" id="IPR000719">
    <property type="entry name" value="Prot_kinase_dom"/>
</dbReference>
<gene>
    <name evidence="7" type="ORF">OSB04_014054</name>
</gene>